<name>A0A836H062_LEIEN</name>
<organism evidence="7 8">
    <name type="scientific">Leishmania enriettii</name>
    <dbReference type="NCBI Taxonomy" id="5663"/>
    <lineage>
        <taxon>Eukaryota</taxon>
        <taxon>Discoba</taxon>
        <taxon>Euglenozoa</taxon>
        <taxon>Kinetoplastea</taxon>
        <taxon>Metakinetoplastina</taxon>
        <taxon>Trypanosomatida</taxon>
        <taxon>Trypanosomatidae</taxon>
        <taxon>Leishmaniinae</taxon>
        <taxon>Leishmania</taxon>
    </lineage>
</organism>
<dbReference type="CDD" id="cd00519">
    <property type="entry name" value="Lipase_3"/>
    <property type="match status" value="1"/>
</dbReference>
<dbReference type="Gene3D" id="3.40.50.1820">
    <property type="entry name" value="alpha/beta hydrolase"/>
    <property type="match status" value="1"/>
</dbReference>
<dbReference type="Proteomes" id="UP000674179">
    <property type="component" value="Chromosome 13"/>
</dbReference>
<feature type="domain" description="FYVE-type" evidence="6">
    <location>
        <begin position="93"/>
        <end position="152"/>
    </location>
</feature>
<keyword evidence="8" id="KW-1185">Reference proteome</keyword>
<accession>A0A836H062</accession>
<dbReference type="CDD" id="cd00065">
    <property type="entry name" value="FYVE_like_SF"/>
    <property type="match status" value="1"/>
</dbReference>
<gene>
    <name evidence="7" type="ORF">CUR178_07740</name>
</gene>
<dbReference type="PANTHER" id="PTHR47523:SF1">
    <property type="entry name" value="F21O3.11 PROTEIN"/>
    <property type="match status" value="1"/>
</dbReference>
<dbReference type="InterPro" id="IPR029058">
    <property type="entry name" value="AB_hydrolase_fold"/>
</dbReference>
<dbReference type="RefSeq" id="XP_067694636.1">
    <property type="nucleotide sequence ID" value="XM_067839377.1"/>
</dbReference>
<reference evidence="7 8" key="1">
    <citation type="submission" date="2021-02" db="EMBL/GenBank/DDBJ databases">
        <title>Leishmania (Mundinia) enrietti genome sequencing and assembly.</title>
        <authorList>
            <person name="Almutairi H."/>
            <person name="Gatherer D."/>
        </authorList>
    </citation>
    <scope>NUCLEOTIDE SEQUENCE [LARGE SCALE GENOMIC DNA]</scope>
    <source>
        <strain evidence="7">CUR178</strain>
    </source>
</reference>
<evidence type="ECO:0000256" key="5">
    <source>
        <dbReference type="SAM" id="MobiDB-lite"/>
    </source>
</evidence>
<sequence length="809" mass="87670">MHSAVASSPRSMAVPQPQWPQFAQMRDFAFTHTQPQWSDVHTATRGSTASAQRGAESGGAACPVDDNADAWTPTVVRPPPLEGHRVCTTCQRPKEGCTCTMCFVCRCRFHANRHHCRRCWHAVCSGCWGHRHYVHMLGRRMVVCDRCSTSWALANLGKRWDDCLQWGLYVLRAAGDMPRMCIGPSCRILTRQLVCYGCGLPTVVTRPHAARVVRPNGVSKSVMDNVSVLDVQQLSLRTMEVSGMTSTQMKRMFRRLFHRYEEVLAFRAITTAVLAQRVLLAMVAAAVAYEYLGAPNITLSLSDIPYARALRITVAQERYTILEAPGRVKFIAFPGTHNWRTRWVDVQFARITETVWSTLHEGVCLTTTAEGEEGAGRAEATAMLNGGVRKAWEYQVHRGFAQEAQEVGLPLDSLLEDVRSGGYTLVLCGHSLGGATAQYLSLQLLHRCASLLVTRGAEEDTPRLLCVSLGAPLLGNYELADHVQSCGWSHIFHNFVYRSDIVPRLSCTDELARDAQLRLTHYVTSVFTAAQSWWRGGSSRRGAVGAPSPTVNATPSSSSSSIKTVSATVSTLSSGRLSTALARWRTEKLPGPSSVADSPIGVSDASALLSMDGVTGTASPAPTKDDGFSDALPALWAESAQLAAFVDTALRTGRDALESGTPSPSLDEAAKRDADVEAALHDFSSRCTGASIVASRKPSAIHHAHGGGSDAGPDGDEGSLVAAGVGVAADTTADVMLPMSSRRMRRRFTCFGRYHFMQYGAYGYVSTDDSETAFGVLKHGCGEASVLGDHSVEAYNRGVMVHLYRNAEP</sequence>
<feature type="compositionally biased region" description="Polar residues" evidence="5">
    <location>
        <begin position="39"/>
        <end position="51"/>
    </location>
</feature>
<feature type="region of interest" description="Disordered" evidence="5">
    <location>
        <begin position="540"/>
        <end position="561"/>
    </location>
</feature>
<dbReference type="PROSITE" id="PS50178">
    <property type="entry name" value="ZF_FYVE"/>
    <property type="match status" value="1"/>
</dbReference>
<keyword evidence="3" id="KW-0862">Zinc</keyword>
<dbReference type="InterPro" id="IPR002921">
    <property type="entry name" value="Fungal_lipase-type"/>
</dbReference>
<evidence type="ECO:0000256" key="4">
    <source>
        <dbReference type="PROSITE-ProRule" id="PRU00091"/>
    </source>
</evidence>
<dbReference type="InterPro" id="IPR017455">
    <property type="entry name" value="Znf_FYVE-rel"/>
</dbReference>
<proteinExistence type="predicted"/>
<dbReference type="EMBL" id="JAFHKP010000013">
    <property type="protein sequence ID" value="KAG5483419.1"/>
    <property type="molecule type" value="Genomic_DNA"/>
</dbReference>
<comment type="caution">
    <text evidence="7">The sequence shown here is derived from an EMBL/GenBank/DDBJ whole genome shotgun (WGS) entry which is preliminary data.</text>
</comment>
<keyword evidence="2 4" id="KW-0863">Zinc-finger</keyword>
<dbReference type="SUPFAM" id="SSF53474">
    <property type="entry name" value="alpha/beta-Hydrolases"/>
    <property type="match status" value="1"/>
</dbReference>
<dbReference type="GeneID" id="94174887"/>
<protein>
    <recommendedName>
        <fullName evidence="6">FYVE-type domain-containing protein</fullName>
    </recommendedName>
</protein>
<dbReference type="GO" id="GO:0006629">
    <property type="term" value="P:lipid metabolic process"/>
    <property type="evidence" value="ECO:0007669"/>
    <property type="project" value="InterPro"/>
</dbReference>
<evidence type="ECO:0000313" key="7">
    <source>
        <dbReference type="EMBL" id="KAG5483419.1"/>
    </source>
</evidence>
<evidence type="ECO:0000256" key="3">
    <source>
        <dbReference type="ARBA" id="ARBA00022833"/>
    </source>
</evidence>
<dbReference type="AlphaFoldDB" id="A0A836H062"/>
<evidence type="ECO:0000259" key="6">
    <source>
        <dbReference type="PROSITE" id="PS50178"/>
    </source>
</evidence>
<dbReference type="KEGG" id="lenr:94174887"/>
<dbReference type="PANTHER" id="PTHR47523">
    <property type="entry name" value="F21O3.11 PROTEIN"/>
    <property type="match status" value="1"/>
</dbReference>
<evidence type="ECO:0000313" key="8">
    <source>
        <dbReference type="Proteomes" id="UP000674179"/>
    </source>
</evidence>
<feature type="region of interest" description="Disordered" evidence="5">
    <location>
        <begin position="39"/>
        <end position="66"/>
    </location>
</feature>
<evidence type="ECO:0000256" key="2">
    <source>
        <dbReference type="ARBA" id="ARBA00022771"/>
    </source>
</evidence>
<keyword evidence="1" id="KW-0479">Metal-binding</keyword>
<evidence type="ECO:0000256" key="1">
    <source>
        <dbReference type="ARBA" id="ARBA00022723"/>
    </source>
</evidence>
<dbReference type="OrthoDB" id="438440at2759"/>
<dbReference type="Pfam" id="PF01764">
    <property type="entry name" value="Lipase_3"/>
    <property type="match status" value="1"/>
</dbReference>
<dbReference type="GO" id="GO:0008270">
    <property type="term" value="F:zinc ion binding"/>
    <property type="evidence" value="ECO:0007669"/>
    <property type="project" value="UniProtKB-KW"/>
</dbReference>